<evidence type="ECO:0000313" key="1">
    <source>
        <dbReference type="EMBL" id="NRT19019.1"/>
    </source>
</evidence>
<dbReference type="InterPro" id="IPR043519">
    <property type="entry name" value="NT_sf"/>
</dbReference>
<organism evidence="1 2">
    <name type="scientific">Hymenobacter caeli</name>
    <dbReference type="NCBI Taxonomy" id="2735894"/>
    <lineage>
        <taxon>Bacteria</taxon>
        <taxon>Pseudomonadati</taxon>
        <taxon>Bacteroidota</taxon>
        <taxon>Cytophagia</taxon>
        <taxon>Cytophagales</taxon>
        <taxon>Hymenobacteraceae</taxon>
        <taxon>Hymenobacter</taxon>
    </lineage>
</organism>
<protein>
    <submittedName>
        <fullName evidence="1">Nucleotidyltransferase</fullName>
    </submittedName>
</protein>
<evidence type="ECO:0000313" key="2">
    <source>
        <dbReference type="Proteomes" id="UP000779507"/>
    </source>
</evidence>
<comment type="caution">
    <text evidence="1">The sequence shown here is derived from an EMBL/GenBank/DDBJ whole genome shotgun (WGS) entry which is preliminary data.</text>
</comment>
<name>A0ABX2FPG7_9BACT</name>
<proteinExistence type="predicted"/>
<dbReference type="SUPFAM" id="SSF81301">
    <property type="entry name" value="Nucleotidyltransferase"/>
    <property type="match status" value="1"/>
</dbReference>
<dbReference type="EMBL" id="JABSNP010000007">
    <property type="protein sequence ID" value="NRT19019.1"/>
    <property type="molecule type" value="Genomic_DNA"/>
</dbReference>
<keyword evidence="2" id="KW-1185">Reference proteome</keyword>
<dbReference type="InterPro" id="IPR018700">
    <property type="entry name" value="DUF2204"/>
</dbReference>
<accession>A0ABX2FPG7</accession>
<dbReference type="Gene3D" id="3.30.460.40">
    <property type="match status" value="1"/>
</dbReference>
<gene>
    <name evidence="1" type="ORF">HNP98_001842</name>
</gene>
<dbReference type="RefSeq" id="WP_173809755.1">
    <property type="nucleotide sequence ID" value="NZ_JABSNP010000007.1"/>
</dbReference>
<dbReference type="Pfam" id="PF09970">
    <property type="entry name" value="DUF2204"/>
    <property type="match status" value="1"/>
</dbReference>
<reference evidence="1 2" key="1">
    <citation type="submission" date="2020-05" db="EMBL/GenBank/DDBJ databases">
        <title>Genomic Encyclopedia of Type Strains, Phase IV (KMG-V): Genome sequencing to study the core and pangenomes of soil and plant-associated prokaryotes.</title>
        <authorList>
            <person name="Whitman W."/>
        </authorList>
    </citation>
    <scope>NUCLEOTIDE SEQUENCE [LARGE SCALE GENOMIC DNA]</scope>
    <source>
        <strain evidence="1 2">9A</strain>
    </source>
</reference>
<dbReference type="Proteomes" id="UP000779507">
    <property type="component" value="Unassembled WGS sequence"/>
</dbReference>
<sequence length="159" mass="17422">MKANQLSPDFKEFVELLNAHAVEYLIVGAFAVARYGVVRNTGDIDIWVRQTADNAAKLVRVVAEFGLASLGYTAADFMEANIIVQIGVTPFRIDLLTAIDGVTFAECYPNRQTSMLDGVPVAVISIHDLRRNKASTGRAKDQEDLRLLSLQNPENLSGI</sequence>